<dbReference type="NCBIfam" id="NF040501">
    <property type="entry name" value="resist_ArsN2"/>
    <property type="match status" value="1"/>
</dbReference>
<dbReference type="EMBL" id="NEDJ01000077">
    <property type="protein sequence ID" value="OSO93767.1"/>
    <property type="molecule type" value="Genomic_DNA"/>
</dbReference>
<protein>
    <submittedName>
        <fullName evidence="2">GNAT family N-acetyltransferase</fullName>
    </submittedName>
</protein>
<gene>
    <name evidence="2" type="ORF">B9H04_15375</name>
</gene>
<dbReference type="InterPro" id="IPR000182">
    <property type="entry name" value="GNAT_dom"/>
</dbReference>
<dbReference type="AlphaFoldDB" id="A0A1X4G9K2"/>
<dbReference type="Gene3D" id="3.40.630.30">
    <property type="match status" value="1"/>
</dbReference>
<accession>A0A1X4G9K2</accession>
<reference evidence="2 3" key="1">
    <citation type="submission" date="2017-04" db="EMBL/GenBank/DDBJ databases">
        <title>MLSA of the genus Halorubrum.</title>
        <authorList>
            <person name="De La Haba R."/>
            <person name="Sanchez-Porro C."/>
            <person name="Infante-Dominguez C."/>
            <person name="Ventosa A."/>
        </authorList>
    </citation>
    <scope>NUCLEOTIDE SEQUENCE [LARGE SCALE GENOMIC DNA]</scope>
    <source>
        <strain evidence="2 3">DSM 17463</strain>
    </source>
</reference>
<dbReference type="PROSITE" id="PS51186">
    <property type="entry name" value="GNAT"/>
    <property type="match status" value="1"/>
</dbReference>
<dbReference type="RefSeq" id="WP_080508672.1">
    <property type="nucleotide sequence ID" value="NZ_ATXS01000027.1"/>
</dbReference>
<name>A0A1X4G9K2_HALEZ</name>
<organism evidence="2 3">
    <name type="scientific">Halorubrum ezzemoulense DSM 17463</name>
    <dbReference type="NCBI Taxonomy" id="1121945"/>
    <lineage>
        <taxon>Archaea</taxon>
        <taxon>Methanobacteriati</taxon>
        <taxon>Methanobacteriota</taxon>
        <taxon>Stenosarchaea group</taxon>
        <taxon>Halobacteria</taxon>
        <taxon>Halobacteriales</taxon>
        <taxon>Haloferacaceae</taxon>
        <taxon>Halorubrum</taxon>
    </lineage>
</organism>
<dbReference type="GO" id="GO:0016747">
    <property type="term" value="F:acyltransferase activity, transferring groups other than amino-acyl groups"/>
    <property type="evidence" value="ECO:0007669"/>
    <property type="project" value="InterPro"/>
</dbReference>
<dbReference type="CDD" id="cd04301">
    <property type="entry name" value="NAT_SF"/>
    <property type="match status" value="1"/>
</dbReference>
<comment type="caution">
    <text evidence="2">The sequence shown here is derived from an EMBL/GenBank/DDBJ whole genome shotgun (WGS) entry which is preliminary data.</text>
</comment>
<dbReference type="InterPro" id="IPR016181">
    <property type="entry name" value="Acyl_CoA_acyltransferase"/>
</dbReference>
<proteinExistence type="predicted"/>
<sequence>MTGAPLRLQRADEATLSYVETRLEANGLPSQDVRSKPDCFYIGYDGDERIGVVGIELYGTDGLLRSVVVEEAVRGQGYGAALCAVVETEAQSASVDTLYLLTTNASSFFVDLGYVEIDRSTAPRAIQQTTEFDDICPSTATCMKKTL</sequence>
<evidence type="ECO:0000313" key="2">
    <source>
        <dbReference type="EMBL" id="OSO93767.1"/>
    </source>
</evidence>
<dbReference type="Proteomes" id="UP000193587">
    <property type="component" value="Unassembled WGS sequence"/>
</dbReference>
<evidence type="ECO:0000259" key="1">
    <source>
        <dbReference type="PROSITE" id="PS51186"/>
    </source>
</evidence>
<evidence type="ECO:0000313" key="3">
    <source>
        <dbReference type="Proteomes" id="UP000193587"/>
    </source>
</evidence>
<dbReference type="Pfam" id="PF13508">
    <property type="entry name" value="Acetyltransf_7"/>
    <property type="match status" value="1"/>
</dbReference>
<feature type="domain" description="N-acetyltransferase" evidence="1">
    <location>
        <begin position="1"/>
        <end position="147"/>
    </location>
</feature>
<dbReference type="SUPFAM" id="SSF55729">
    <property type="entry name" value="Acyl-CoA N-acyltransferases (Nat)"/>
    <property type="match status" value="1"/>
</dbReference>
<keyword evidence="2" id="KW-0808">Transferase</keyword>